<evidence type="ECO:0000313" key="3">
    <source>
        <dbReference type="EMBL" id="KHE92334.1"/>
    </source>
</evidence>
<comment type="caution">
    <text evidence="3">The sequence shown here is derived from an EMBL/GenBank/DDBJ whole genome shotgun (WGS) entry which is preliminary data.</text>
</comment>
<dbReference type="InterPro" id="IPR009362">
    <property type="entry name" value="YhcG_C"/>
</dbReference>
<feature type="domain" description="YhcG PDDEXK nuclease" evidence="1">
    <location>
        <begin position="168"/>
        <end position="322"/>
    </location>
</feature>
<reference evidence="3 4" key="1">
    <citation type="submission" date="2014-10" db="EMBL/GenBank/DDBJ databases">
        <title>Draft genome of anammox bacterium scalindua brodae, obtained using differential coverage binning of sequence data from two enrichment reactors.</title>
        <authorList>
            <person name="Speth D.R."/>
            <person name="Russ L."/>
            <person name="Kartal B."/>
            <person name="Op den Camp H.J."/>
            <person name="Dutilh B.E."/>
            <person name="Jetten M.S."/>
        </authorList>
    </citation>
    <scope>NUCLEOTIDE SEQUENCE [LARGE SCALE GENOMIC DNA]</scope>
    <source>
        <strain evidence="3">RU1</strain>
    </source>
</reference>
<dbReference type="Proteomes" id="UP000030652">
    <property type="component" value="Unassembled WGS sequence"/>
</dbReference>
<proteinExistence type="predicted"/>
<dbReference type="Gene3D" id="3.40.1350.10">
    <property type="match status" value="1"/>
</dbReference>
<feature type="domain" description="YhcG N-terminal" evidence="2">
    <location>
        <begin position="11"/>
        <end position="148"/>
    </location>
</feature>
<dbReference type="InterPro" id="IPR011856">
    <property type="entry name" value="tRNA_endonuc-like_dom_sf"/>
</dbReference>
<dbReference type="GO" id="GO:0003676">
    <property type="term" value="F:nucleic acid binding"/>
    <property type="evidence" value="ECO:0007669"/>
    <property type="project" value="InterPro"/>
</dbReference>
<protein>
    <recommendedName>
        <fullName evidence="5">DUF1016 domain-containing protein</fullName>
    </recommendedName>
</protein>
<evidence type="ECO:0000259" key="2">
    <source>
        <dbReference type="Pfam" id="PF17761"/>
    </source>
</evidence>
<dbReference type="EMBL" id="JRYO01000135">
    <property type="protein sequence ID" value="KHE92334.1"/>
    <property type="molecule type" value="Genomic_DNA"/>
</dbReference>
<accession>A0A0B0EID2</accession>
<name>A0A0B0EID2_9BACT</name>
<evidence type="ECO:0000259" key="1">
    <source>
        <dbReference type="Pfam" id="PF06250"/>
    </source>
</evidence>
<dbReference type="InterPro" id="IPR041527">
    <property type="entry name" value="YhcG_N"/>
</dbReference>
<dbReference type="AlphaFoldDB" id="A0A0B0EID2"/>
<dbReference type="InterPro" id="IPR053148">
    <property type="entry name" value="PD-DEXK-like_domain"/>
</dbReference>
<evidence type="ECO:0000313" key="4">
    <source>
        <dbReference type="Proteomes" id="UP000030652"/>
    </source>
</evidence>
<dbReference type="eggNOG" id="COG4804">
    <property type="taxonomic scope" value="Bacteria"/>
</dbReference>
<dbReference type="Pfam" id="PF17761">
    <property type="entry name" value="DUF1016_N"/>
    <property type="match status" value="1"/>
</dbReference>
<dbReference type="PANTHER" id="PTHR30547:SF5">
    <property type="entry name" value="NUCLEASE YHCG-RELATED"/>
    <property type="match status" value="1"/>
</dbReference>
<evidence type="ECO:0008006" key="5">
    <source>
        <dbReference type="Google" id="ProtNLM"/>
    </source>
</evidence>
<dbReference type="PANTHER" id="PTHR30547">
    <property type="entry name" value="UNCHARACTERIZED PROTEIN YHCG-RELATED"/>
    <property type="match status" value="1"/>
</dbReference>
<organism evidence="3 4">
    <name type="scientific">Candidatus Scalindua brodae</name>
    <dbReference type="NCBI Taxonomy" id="237368"/>
    <lineage>
        <taxon>Bacteria</taxon>
        <taxon>Pseudomonadati</taxon>
        <taxon>Planctomycetota</taxon>
        <taxon>Candidatus Brocadiia</taxon>
        <taxon>Candidatus Brocadiales</taxon>
        <taxon>Candidatus Scalinduaceae</taxon>
        <taxon>Candidatus Scalindua</taxon>
    </lineage>
</organism>
<gene>
    <name evidence="3" type="ORF">SCABRO_01891</name>
</gene>
<sequence>MKEIDNTFYSDIRAILHQARTKAYSSVNSAMIEAYWSIGKRIVDEEQKGKDRADYGASLIKNLSIALNAEFGKGFSIANLKNFRQFYLTFKDDQKGYTLCSQLNWSHIRLIMRIDSPDIRKYYLKESKSQEWSVRQLQRNINSHYYERLLSSSDKESNSLIEKENTRDFIKDPYVLEFLNLPENINLKESTLEKNITNNLQAFLLEIGKGFSFVGRQFRISTETSHFYIDLVFYNYILKCFVVIDLKTGKLTHQDIGQMYMYVRIFDDLKRGEDDNPAIGIILCSDKEDTVVRYSVLKDSEQLFASKYRLILPTEEELKAELEREIQLIEEQQRSNGK</sequence>
<dbReference type="Pfam" id="PF06250">
    <property type="entry name" value="YhcG_C"/>
    <property type="match status" value="1"/>
</dbReference>
<dbReference type="PATRIC" id="fig|237368.3.peg.2055"/>